<protein>
    <submittedName>
        <fullName evidence="2">Arc family DNA-binding protein</fullName>
    </submittedName>
</protein>
<proteinExistence type="predicted"/>
<organism evidence="2 3">
    <name type="scientific">Agrobacterium tumefaciens</name>
    <dbReference type="NCBI Taxonomy" id="358"/>
    <lineage>
        <taxon>Bacteria</taxon>
        <taxon>Pseudomonadati</taxon>
        <taxon>Pseudomonadota</taxon>
        <taxon>Alphaproteobacteria</taxon>
        <taxon>Hyphomicrobiales</taxon>
        <taxon>Rhizobiaceae</taxon>
        <taxon>Rhizobium/Agrobacterium group</taxon>
        <taxon>Agrobacterium</taxon>
        <taxon>Agrobacterium tumefaciens complex</taxon>
    </lineage>
</organism>
<dbReference type="InterPro" id="IPR005569">
    <property type="entry name" value="Arc_DNA-bd_dom"/>
</dbReference>
<dbReference type="Proteomes" id="UP000663946">
    <property type="component" value="Chromosome 1"/>
</dbReference>
<dbReference type="GO" id="GO:0006355">
    <property type="term" value="P:regulation of DNA-templated transcription"/>
    <property type="evidence" value="ECO:0007669"/>
    <property type="project" value="InterPro"/>
</dbReference>
<dbReference type="InterPro" id="IPR010985">
    <property type="entry name" value="Ribbon_hlx_hlx"/>
</dbReference>
<feature type="domain" description="Arc-like DNA binding" evidence="1">
    <location>
        <begin position="10"/>
        <end position="45"/>
    </location>
</feature>
<evidence type="ECO:0000259" key="1">
    <source>
        <dbReference type="Pfam" id="PF03869"/>
    </source>
</evidence>
<sequence>MQTKKPNDELDKFLLRMPDGLRERIKTAAERNNRSMNSEIIDSLEKLYPAPTINIDELARFLASINGTETTQEDVKYVETINDYLSKSAHPFTMSASWDGVISFYPYASPSLKDEEKEPEEP</sequence>
<dbReference type="EMBL" id="CP049216">
    <property type="protein sequence ID" value="QTG14415.1"/>
    <property type="molecule type" value="Genomic_DNA"/>
</dbReference>
<evidence type="ECO:0000313" key="2">
    <source>
        <dbReference type="EMBL" id="QTG14415.1"/>
    </source>
</evidence>
<dbReference type="SUPFAM" id="SSF47598">
    <property type="entry name" value="Ribbon-helix-helix"/>
    <property type="match status" value="1"/>
</dbReference>
<keyword evidence="2" id="KW-0238">DNA-binding</keyword>
<evidence type="ECO:0000313" key="3">
    <source>
        <dbReference type="Proteomes" id="UP000663946"/>
    </source>
</evidence>
<gene>
    <name evidence="2" type="ORF">G6M86_04620</name>
</gene>
<dbReference type="Pfam" id="PF03869">
    <property type="entry name" value="Arc"/>
    <property type="match status" value="1"/>
</dbReference>
<accession>A0AAJ4TAV9</accession>
<dbReference type="InterPro" id="IPR013321">
    <property type="entry name" value="Arc_rbn_hlx_hlx"/>
</dbReference>
<reference evidence="2" key="1">
    <citation type="submission" date="2020-02" db="EMBL/GenBank/DDBJ databases">
        <title>Unexpected conservation and global transmission of agrobacterial virulence plasmids.</title>
        <authorList>
            <person name="Weisberg A.J."/>
            <person name="Davis E.W. II"/>
            <person name="Tabima J.R."/>
            <person name="Belcher M.S."/>
            <person name="Miller M."/>
            <person name="Kuo C.-H."/>
            <person name="Loper J.E."/>
            <person name="Grunwald N.J."/>
            <person name="Putnam M.L."/>
            <person name="Chang J.H."/>
        </authorList>
    </citation>
    <scope>NUCLEOTIDE SEQUENCE</scope>
    <source>
        <strain evidence="2">Q15/94</strain>
    </source>
</reference>
<dbReference type="GO" id="GO:0003677">
    <property type="term" value="F:DNA binding"/>
    <property type="evidence" value="ECO:0007669"/>
    <property type="project" value="UniProtKB-KW"/>
</dbReference>
<dbReference type="Gene3D" id="1.10.1220.10">
    <property type="entry name" value="Met repressor-like"/>
    <property type="match status" value="1"/>
</dbReference>
<dbReference type="AlphaFoldDB" id="A0AAJ4TAV9"/>
<name>A0AAJ4TAV9_AGRTU</name>